<dbReference type="EMBL" id="CADCTU010000135">
    <property type="protein sequence ID" value="CAA9298028.1"/>
    <property type="molecule type" value="Genomic_DNA"/>
</dbReference>
<dbReference type="InterPro" id="IPR005149">
    <property type="entry name" value="Tscrpt_reg_PadR_N"/>
</dbReference>
<sequence>MSDHPILFPATAVSLGQPHGHGVLLRIGQISGGAFPVQQEVLDPALYHVEHQRVTTSEWGMSDNHPRAKFYRVTAAGRRWLAEAMARALAASPAEVT</sequence>
<evidence type="ECO:0000259" key="1">
    <source>
        <dbReference type="Pfam" id="PF03551"/>
    </source>
</evidence>
<dbReference type="Pfam" id="PF03551">
    <property type="entry name" value="PadR"/>
    <property type="match status" value="1"/>
</dbReference>
<name>A0A6J4K886_9BACT</name>
<organism evidence="2">
    <name type="scientific">uncultured Gemmatimonadaceae bacterium</name>
    <dbReference type="NCBI Taxonomy" id="246130"/>
    <lineage>
        <taxon>Bacteria</taxon>
        <taxon>Pseudomonadati</taxon>
        <taxon>Gemmatimonadota</taxon>
        <taxon>Gemmatimonadia</taxon>
        <taxon>Gemmatimonadales</taxon>
        <taxon>Gemmatimonadaceae</taxon>
        <taxon>environmental samples</taxon>
    </lineage>
</organism>
<dbReference type="SUPFAM" id="SSF46785">
    <property type="entry name" value="Winged helix' DNA-binding domain"/>
    <property type="match status" value="1"/>
</dbReference>
<dbReference type="AlphaFoldDB" id="A0A6J4K886"/>
<reference evidence="2" key="1">
    <citation type="submission" date="2020-02" db="EMBL/GenBank/DDBJ databases">
        <authorList>
            <person name="Meier V. D."/>
        </authorList>
    </citation>
    <scope>NUCLEOTIDE SEQUENCE</scope>
    <source>
        <strain evidence="2">AVDCRST_MAG11</strain>
    </source>
</reference>
<protein>
    <recommendedName>
        <fullName evidence="1">Transcription regulator PadR N-terminal domain-containing protein</fullName>
    </recommendedName>
</protein>
<evidence type="ECO:0000313" key="2">
    <source>
        <dbReference type="EMBL" id="CAA9298028.1"/>
    </source>
</evidence>
<dbReference type="Gene3D" id="1.10.10.10">
    <property type="entry name" value="Winged helix-like DNA-binding domain superfamily/Winged helix DNA-binding domain"/>
    <property type="match status" value="1"/>
</dbReference>
<accession>A0A6J4K886</accession>
<feature type="domain" description="Transcription regulator PadR N-terminal" evidence="1">
    <location>
        <begin position="17"/>
        <end position="83"/>
    </location>
</feature>
<dbReference type="InterPro" id="IPR036390">
    <property type="entry name" value="WH_DNA-bd_sf"/>
</dbReference>
<dbReference type="InterPro" id="IPR036388">
    <property type="entry name" value="WH-like_DNA-bd_sf"/>
</dbReference>
<gene>
    <name evidence="2" type="ORF">AVDCRST_MAG11-627</name>
</gene>
<proteinExistence type="predicted"/>